<dbReference type="HOGENOM" id="CLU_096642_3_1_1"/>
<name>K3YKM6_SETIT</name>
<keyword evidence="2" id="KW-1185">Reference proteome</keyword>
<sequence length="70" mass="7669">MELRSAFSTSSEASLLSKHITYSITAVSQGSVILPSLVNPNSSCDSFRSSVKTVVRRYVRGISNRFPSEE</sequence>
<organism evidence="1 2">
    <name type="scientific">Setaria italica</name>
    <name type="common">Foxtail millet</name>
    <name type="synonym">Panicum italicum</name>
    <dbReference type="NCBI Taxonomy" id="4555"/>
    <lineage>
        <taxon>Eukaryota</taxon>
        <taxon>Viridiplantae</taxon>
        <taxon>Streptophyta</taxon>
        <taxon>Embryophyta</taxon>
        <taxon>Tracheophyta</taxon>
        <taxon>Spermatophyta</taxon>
        <taxon>Magnoliopsida</taxon>
        <taxon>Liliopsida</taxon>
        <taxon>Poales</taxon>
        <taxon>Poaceae</taxon>
        <taxon>PACMAD clade</taxon>
        <taxon>Panicoideae</taxon>
        <taxon>Panicodae</taxon>
        <taxon>Paniceae</taxon>
        <taxon>Cenchrinae</taxon>
        <taxon>Setaria</taxon>
    </lineage>
</organism>
<reference evidence="2" key="1">
    <citation type="journal article" date="2012" name="Nat. Biotechnol.">
        <title>Reference genome sequence of the model plant Setaria.</title>
        <authorList>
            <person name="Bennetzen J.L."/>
            <person name="Schmutz J."/>
            <person name="Wang H."/>
            <person name="Percifield R."/>
            <person name="Hawkins J."/>
            <person name="Pontaroli A.C."/>
            <person name="Estep M."/>
            <person name="Feng L."/>
            <person name="Vaughn J.N."/>
            <person name="Grimwood J."/>
            <person name="Jenkins J."/>
            <person name="Barry K."/>
            <person name="Lindquist E."/>
            <person name="Hellsten U."/>
            <person name="Deshpande S."/>
            <person name="Wang X."/>
            <person name="Wu X."/>
            <person name="Mitros T."/>
            <person name="Triplett J."/>
            <person name="Yang X."/>
            <person name="Ye C.Y."/>
            <person name="Mauro-Herrera M."/>
            <person name="Wang L."/>
            <person name="Li P."/>
            <person name="Sharma M."/>
            <person name="Sharma R."/>
            <person name="Ronald P.C."/>
            <person name="Panaud O."/>
            <person name="Kellogg E.A."/>
            <person name="Brutnell T.P."/>
            <person name="Doust A.N."/>
            <person name="Tuskan G.A."/>
            <person name="Rokhsar D."/>
            <person name="Devos K.M."/>
        </authorList>
    </citation>
    <scope>NUCLEOTIDE SEQUENCE [LARGE SCALE GENOMIC DNA]</scope>
    <source>
        <strain evidence="2">cv. Yugu1</strain>
    </source>
</reference>
<gene>
    <name evidence="1" type="primary">LOC101757754</name>
</gene>
<evidence type="ECO:0000313" key="1">
    <source>
        <dbReference type="EnsemblPlants" id="KQL02892"/>
    </source>
</evidence>
<dbReference type="Proteomes" id="UP000004995">
    <property type="component" value="Unassembled WGS sequence"/>
</dbReference>
<accession>K3YKM6</accession>
<dbReference type="InParanoid" id="K3YKM6"/>
<dbReference type="EMBL" id="AGNK02004018">
    <property type="status" value="NOT_ANNOTATED_CDS"/>
    <property type="molecule type" value="Genomic_DNA"/>
</dbReference>
<dbReference type="Gramene" id="KQL02892">
    <property type="protein sequence ID" value="KQL02892"/>
    <property type="gene ID" value="SETIT_014795mg"/>
</dbReference>
<dbReference type="AlphaFoldDB" id="K3YKM6"/>
<dbReference type="FunCoup" id="K3YKM6">
    <property type="interactions" value="965"/>
</dbReference>
<dbReference type="EnsemblPlants" id="KQL02892">
    <property type="protein sequence ID" value="KQL02892"/>
    <property type="gene ID" value="SETIT_014795mg"/>
</dbReference>
<dbReference type="eggNOG" id="ENOG502R4D2">
    <property type="taxonomic scope" value="Eukaryota"/>
</dbReference>
<protein>
    <submittedName>
        <fullName evidence="1">Uncharacterized protein</fullName>
    </submittedName>
</protein>
<proteinExistence type="predicted"/>
<evidence type="ECO:0000313" key="2">
    <source>
        <dbReference type="Proteomes" id="UP000004995"/>
    </source>
</evidence>
<reference evidence="1" key="2">
    <citation type="submission" date="2018-08" db="UniProtKB">
        <authorList>
            <consortium name="EnsemblPlants"/>
        </authorList>
    </citation>
    <scope>IDENTIFICATION</scope>
    <source>
        <strain evidence="1">Yugu1</strain>
    </source>
</reference>